<evidence type="ECO:0000313" key="2">
    <source>
        <dbReference type="EMBL" id="AGH95800.1"/>
    </source>
</evidence>
<proteinExistence type="predicted"/>
<dbReference type="KEGG" id="bex:A11Q_1584"/>
<accession>M4VBD7</accession>
<dbReference type="OrthoDB" id="5288304at2"/>
<evidence type="ECO:0000313" key="3">
    <source>
        <dbReference type="Proteomes" id="UP000012040"/>
    </source>
</evidence>
<reference evidence="2 3" key="1">
    <citation type="journal article" date="2013" name="ISME J.">
        <title>By their genes ye shall know them: genomic signatures of predatory bacteria.</title>
        <authorList>
            <person name="Pasternak Z."/>
            <person name="Pietrokovski S."/>
            <person name="Rotem O."/>
            <person name="Gophna U."/>
            <person name="Lurie-Weinberger M.N."/>
            <person name="Jurkevitch E."/>
        </authorList>
    </citation>
    <scope>NUCLEOTIDE SEQUENCE [LARGE SCALE GENOMIC DNA]</scope>
    <source>
        <strain evidence="2 3">JSS</strain>
    </source>
</reference>
<sequence length="328" mass="37130">MESLFFGILLTIMFALFFTPSTSWATSENCEPYDLRESSVGPDRPLPVQREQGASGWCYAMVLSDLLSYKFKATVSSTDIALHHLNSHFTEHWKRYQTASAHSPARAFPLGGGRLTMALNDLKSRGVCLEQNFASHLTNQDPPAMTKAERQPASVDTDITAKGLSRFFSNEHQTNLQSLVKDVKDPQLFSALQKIAAQPHCSPQFRHQFSQMNLQLDIEEKTSSMSALDFYKRLDDSVSQYKMLAITYSPEVLTSVAPVNTKKNGTHLSSIVGRRFNKEKTRCEYLVRNSEGSCQDYAQDYECQNNHVWIPRQTLQSATSHFMYFPTN</sequence>
<evidence type="ECO:0008006" key="4">
    <source>
        <dbReference type="Google" id="ProtNLM"/>
    </source>
</evidence>
<organism evidence="2 3">
    <name type="scientific">Pseudobdellovibrio exovorus JSS</name>
    <dbReference type="NCBI Taxonomy" id="1184267"/>
    <lineage>
        <taxon>Bacteria</taxon>
        <taxon>Pseudomonadati</taxon>
        <taxon>Bdellovibrionota</taxon>
        <taxon>Bdellovibrionia</taxon>
        <taxon>Bdellovibrionales</taxon>
        <taxon>Pseudobdellovibrionaceae</taxon>
        <taxon>Pseudobdellovibrio</taxon>
    </lineage>
</organism>
<dbReference type="RefSeq" id="WP_015470290.1">
    <property type="nucleotide sequence ID" value="NC_020813.1"/>
</dbReference>
<name>M4VBD7_9BACT</name>
<protein>
    <recommendedName>
        <fullName evidence="4">Peptidase C1A papain C-terminal domain-containing protein</fullName>
    </recommendedName>
</protein>
<keyword evidence="1" id="KW-0732">Signal</keyword>
<keyword evidence="3" id="KW-1185">Reference proteome</keyword>
<feature type="chain" id="PRO_5004060143" description="Peptidase C1A papain C-terminal domain-containing protein" evidence="1">
    <location>
        <begin position="26"/>
        <end position="328"/>
    </location>
</feature>
<gene>
    <name evidence="2" type="ORF">A11Q_1584</name>
</gene>
<feature type="signal peptide" evidence="1">
    <location>
        <begin position="1"/>
        <end position="25"/>
    </location>
</feature>
<dbReference type="AlphaFoldDB" id="M4VBD7"/>
<dbReference type="EMBL" id="CP003537">
    <property type="protein sequence ID" value="AGH95800.1"/>
    <property type="molecule type" value="Genomic_DNA"/>
</dbReference>
<dbReference type="HOGENOM" id="CLU_846385_0_0_7"/>
<dbReference type="Proteomes" id="UP000012040">
    <property type="component" value="Chromosome"/>
</dbReference>
<dbReference type="eggNOG" id="ENOG5033WTI">
    <property type="taxonomic scope" value="Bacteria"/>
</dbReference>
<dbReference type="PATRIC" id="fig|1184267.3.peg.1603"/>
<evidence type="ECO:0000256" key="1">
    <source>
        <dbReference type="SAM" id="SignalP"/>
    </source>
</evidence>